<comment type="caution">
    <text evidence="1">The sequence shown here is derived from an EMBL/GenBank/DDBJ whole genome shotgun (WGS) entry which is preliminary data.</text>
</comment>
<accession>A0A2H9TC10</accession>
<evidence type="ECO:0000313" key="1">
    <source>
        <dbReference type="EMBL" id="PJE80744.1"/>
    </source>
</evidence>
<reference evidence="1" key="1">
    <citation type="journal article" date="2017" name="Appl. Environ. Microbiol.">
        <title>Molecular characterization of an Endozoicomonas-like organism causing infection in king scallop Pecten maximus L.</title>
        <authorList>
            <person name="Cano I."/>
            <person name="van Aerle R."/>
            <person name="Ross S."/>
            <person name="Verner-Jeffreys D.W."/>
            <person name="Paley R.K."/>
            <person name="Rimmer G."/>
            <person name="Ryder D."/>
            <person name="Hooper P."/>
            <person name="Stone D."/>
            <person name="Feist S.W."/>
        </authorList>
    </citation>
    <scope>NUCLEOTIDE SEQUENCE</scope>
</reference>
<dbReference type="AlphaFoldDB" id="A0A2H9TC10"/>
<proteinExistence type="predicted"/>
<name>A0A2H9TC10_9ZZZZ</name>
<gene>
    <name evidence="1" type="ORF">CI610_00294</name>
</gene>
<protein>
    <submittedName>
        <fullName evidence="1">Uncharacterized protein</fullName>
    </submittedName>
</protein>
<sequence>MANLSTQKIPTIHPESFFQAFDYSIKAINGELSEINKLAHCYQTHPETSEFPVQIVKGMAAVKKLYSDDLLLCQAVWTRISALIHFAEKTDCLFNEIVKKTDDKWRDICIHRFHRNAVYAASQAEINAAGEIEQDSFMEHLDRAYSQQKNKSS</sequence>
<dbReference type="EMBL" id="NSIT01000007">
    <property type="protein sequence ID" value="PJE80744.1"/>
    <property type="molecule type" value="Genomic_DNA"/>
</dbReference>
<organism evidence="1">
    <name type="scientific">invertebrate metagenome</name>
    <dbReference type="NCBI Taxonomy" id="1711999"/>
    <lineage>
        <taxon>unclassified sequences</taxon>
        <taxon>metagenomes</taxon>
        <taxon>organismal metagenomes</taxon>
    </lineage>
</organism>